<dbReference type="Proteomes" id="UP000735302">
    <property type="component" value="Unassembled WGS sequence"/>
</dbReference>
<dbReference type="EMBL" id="BLXT01004434">
    <property type="protein sequence ID" value="GFO12594.1"/>
    <property type="molecule type" value="Genomic_DNA"/>
</dbReference>
<organism evidence="1 2">
    <name type="scientific">Plakobranchus ocellatus</name>
    <dbReference type="NCBI Taxonomy" id="259542"/>
    <lineage>
        <taxon>Eukaryota</taxon>
        <taxon>Metazoa</taxon>
        <taxon>Spiralia</taxon>
        <taxon>Lophotrochozoa</taxon>
        <taxon>Mollusca</taxon>
        <taxon>Gastropoda</taxon>
        <taxon>Heterobranchia</taxon>
        <taxon>Euthyneura</taxon>
        <taxon>Panpulmonata</taxon>
        <taxon>Sacoglossa</taxon>
        <taxon>Placobranchoidea</taxon>
        <taxon>Plakobranchidae</taxon>
        <taxon>Plakobranchus</taxon>
    </lineage>
</organism>
<dbReference type="AlphaFoldDB" id="A0AAV4B1M7"/>
<name>A0AAV4B1M7_9GAST</name>
<keyword evidence="2" id="KW-1185">Reference proteome</keyword>
<sequence>MHAVDLQPLRNQGCTAGTSPLTRVRLRCCRKNEDFVAFPDWRSDVWLAGTDQNSDRAWYWATNGQNISIGYTDWRAEEPNNAMELSHNTRHMSSLADADEIVRVNLTTVTLLMEWMVRRRRRRRHRRWRRERKRREKRRCIEARSGAH</sequence>
<evidence type="ECO:0000313" key="2">
    <source>
        <dbReference type="Proteomes" id="UP000735302"/>
    </source>
</evidence>
<gene>
    <name evidence="1" type="ORF">PoB_003909900</name>
</gene>
<dbReference type="SUPFAM" id="SSF56436">
    <property type="entry name" value="C-type lectin-like"/>
    <property type="match status" value="1"/>
</dbReference>
<dbReference type="Gene3D" id="3.10.100.10">
    <property type="entry name" value="Mannose-Binding Protein A, subunit A"/>
    <property type="match status" value="1"/>
</dbReference>
<protein>
    <recommendedName>
        <fullName evidence="3">C-type lectin domain-containing protein</fullName>
    </recommendedName>
</protein>
<proteinExistence type="predicted"/>
<accession>A0AAV4B1M7</accession>
<evidence type="ECO:0008006" key="3">
    <source>
        <dbReference type="Google" id="ProtNLM"/>
    </source>
</evidence>
<reference evidence="1 2" key="1">
    <citation type="journal article" date="2021" name="Elife">
        <title>Chloroplast acquisition without the gene transfer in kleptoplastic sea slugs, Plakobranchus ocellatus.</title>
        <authorList>
            <person name="Maeda T."/>
            <person name="Takahashi S."/>
            <person name="Yoshida T."/>
            <person name="Shimamura S."/>
            <person name="Takaki Y."/>
            <person name="Nagai Y."/>
            <person name="Toyoda A."/>
            <person name="Suzuki Y."/>
            <person name="Arimoto A."/>
            <person name="Ishii H."/>
            <person name="Satoh N."/>
            <person name="Nishiyama T."/>
            <person name="Hasebe M."/>
            <person name="Maruyama T."/>
            <person name="Minagawa J."/>
            <person name="Obokata J."/>
            <person name="Shigenobu S."/>
        </authorList>
    </citation>
    <scope>NUCLEOTIDE SEQUENCE [LARGE SCALE GENOMIC DNA]</scope>
</reference>
<dbReference type="InterPro" id="IPR016186">
    <property type="entry name" value="C-type_lectin-like/link_sf"/>
</dbReference>
<dbReference type="InterPro" id="IPR016187">
    <property type="entry name" value="CTDL_fold"/>
</dbReference>
<comment type="caution">
    <text evidence="1">The sequence shown here is derived from an EMBL/GenBank/DDBJ whole genome shotgun (WGS) entry which is preliminary data.</text>
</comment>
<evidence type="ECO:0000313" key="1">
    <source>
        <dbReference type="EMBL" id="GFO12594.1"/>
    </source>
</evidence>